<feature type="domain" description="Trimeric autotransporter adhesin YadA-like C-terminal membrane anchor" evidence="10">
    <location>
        <begin position="1016"/>
        <end position="1075"/>
    </location>
</feature>
<feature type="domain" description="Trimeric autotransporter adhesin YadA-like stalk" evidence="12">
    <location>
        <begin position="832"/>
        <end position="868"/>
    </location>
</feature>
<evidence type="ECO:0000256" key="5">
    <source>
        <dbReference type="ARBA" id="ARBA00022692"/>
    </source>
</evidence>
<dbReference type="Gene3D" id="2.150.10.10">
    <property type="entry name" value="Serralysin-like metalloprotease, C-terminal"/>
    <property type="match status" value="3"/>
</dbReference>
<dbReference type="InterPro" id="IPR008640">
    <property type="entry name" value="Adhesin_Head_dom"/>
</dbReference>
<feature type="domain" description="ESPR" evidence="13">
    <location>
        <begin position="1"/>
        <end position="41"/>
    </location>
</feature>
<feature type="domain" description="Trimeric autotransporter adhesin YadA-like stalk" evidence="12">
    <location>
        <begin position="950"/>
        <end position="985"/>
    </location>
</feature>
<accession>A0AA38X9E9</accession>
<name>A0AA38X9E9_9EURO</name>
<keyword evidence="9" id="KW-0998">Cell outer membrane</keyword>
<dbReference type="Pfam" id="PF13018">
    <property type="entry name" value="ESPR"/>
    <property type="match status" value="1"/>
</dbReference>
<evidence type="ECO:0000259" key="11">
    <source>
        <dbReference type="Pfam" id="PF05658"/>
    </source>
</evidence>
<feature type="domain" description="Trimeric autotransporter adhesin YadA-like head" evidence="11">
    <location>
        <begin position="472"/>
        <end position="496"/>
    </location>
</feature>
<feature type="domain" description="Trimeric autotransporter adhesin YadA-like head" evidence="11">
    <location>
        <begin position="187"/>
        <end position="205"/>
    </location>
</feature>
<dbReference type="Gene3D" id="3.30.1300.30">
    <property type="entry name" value="GSPII I/J protein-like"/>
    <property type="match status" value="1"/>
</dbReference>
<feature type="domain" description="Trimeric autotransporter adhesin YadA-like head" evidence="11">
    <location>
        <begin position="498"/>
        <end position="524"/>
    </location>
</feature>
<dbReference type="GO" id="GO:0015031">
    <property type="term" value="P:protein transport"/>
    <property type="evidence" value="ECO:0007669"/>
    <property type="project" value="UniProtKB-KW"/>
</dbReference>
<dbReference type="InterPro" id="IPR024973">
    <property type="entry name" value="ESPR"/>
</dbReference>
<proteinExistence type="inferred from homology"/>
<feature type="domain" description="Trimeric autotransporter adhesin YadA-like stalk" evidence="12">
    <location>
        <begin position="543"/>
        <end position="574"/>
    </location>
</feature>
<dbReference type="AlphaFoldDB" id="A0AA38X9E9"/>
<dbReference type="Pfam" id="PF05658">
    <property type="entry name" value="YadA_head"/>
    <property type="match status" value="7"/>
</dbReference>
<evidence type="ECO:0000256" key="6">
    <source>
        <dbReference type="ARBA" id="ARBA00022729"/>
    </source>
</evidence>
<dbReference type="EMBL" id="JAPDRN010000258">
    <property type="protein sequence ID" value="KAJ9609304.1"/>
    <property type="molecule type" value="Genomic_DNA"/>
</dbReference>
<feature type="domain" description="Trimeric autotransporter adhesin YadA-like head" evidence="11">
    <location>
        <begin position="209"/>
        <end position="235"/>
    </location>
</feature>
<dbReference type="Gene3D" id="2.60.40.4050">
    <property type="match status" value="2"/>
</dbReference>
<dbReference type="InterPro" id="IPR011049">
    <property type="entry name" value="Serralysin-like_metalloprot_C"/>
</dbReference>
<evidence type="ECO:0000256" key="9">
    <source>
        <dbReference type="ARBA" id="ARBA00023237"/>
    </source>
</evidence>
<dbReference type="InterPro" id="IPR045584">
    <property type="entry name" value="Pilin-like"/>
</dbReference>
<evidence type="ECO:0000259" key="13">
    <source>
        <dbReference type="Pfam" id="PF13018"/>
    </source>
</evidence>
<evidence type="ECO:0008006" key="15">
    <source>
        <dbReference type="Google" id="ProtNLM"/>
    </source>
</evidence>
<dbReference type="GO" id="GO:0019867">
    <property type="term" value="C:outer membrane"/>
    <property type="evidence" value="ECO:0007669"/>
    <property type="project" value="InterPro"/>
</dbReference>
<evidence type="ECO:0000259" key="12">
    <source>
        <dbReference type="Pfam" id="PF05662"/>
    </source>
</evidence>
<dbReference type="InterPro" id="IPR005594">
    <property type="entry name" value="YadA_C"/>
</dbReference>
<evidence type="ECO:0000256" key="1">
    <source>
        <dbReference type="ARBA" id="ARBA00004442"/>
    </source>
</evidence>
<evidence type="ECO:0000256" key="4">
    <source>
        <dbReference type="ARBA" id="ARBA00022452"/>
    </source>
</evidence>
<keyword evidence="7" id="KW-0653">Protein transport</keyword>
<feature type="domain" description="Trimeric autotransporter adhesin YadA-like stalk" evidence="12">
    <location>
        <begin position="776"/>
        <end position="798"/>
    </location>
</feature>
<dbReference type="InterPro" id="IPR008635">
    <property type="entry name" value="Coiled_stalk_dom"/>
</dbReference>
<keyword evidence="6" id="KW-0732">Signal</keyword>
<evidence type="ECO:0000256" key="3">
    <source>
        <dbReference type="ARBA" id="ARBA00022448"/>
    </source>
</evidence>
<keyword evidence="5" id="KW-0812">Transmembrane</keyword>
<comment type="similarity">
    <text evidence="2">Belongs to the autotransporter-2 (AT-2) (TC 1.B.40) family.</text>
</comment>
<evidence type="ECO:0000313" key="14">
    <source>
        <dbReference type="EMBL" id="KAJ9609304.1"/>
    </source>
</evidence>
<feature type="domain" description="Trimeric autotransporter adhesin YadA-like stalk" evidence="12">
    <location>
        <begin position="672"/>
        <end position="691"/>
    </location>
</feature>
<gene>
    <name evidence="14" type="ORF">H2204_015551</name>
</gene>
<dbReference type="Gene3D" id="1.20.5.170">
    <property type="match status" value="2"/>
</dbReference>
<feature type="domain" description="Trimeric autotransporter adhesin YadA-like head" evidence="11">
    <location>
        <begin position="732"/>
        <end position="758"/>
    </location>
</feature>
<feature type="domain" description="Trimeric autotransporter adhesin YadA-like head" evidence="11">
    <location>
        <begin position="906"/>
        <end position="932"/>
    </location>
</feature>
<evidence type="ECO:0000256" key="7">
    <source>
        <dbReference type="ARBA" id="ARBA00022927"/>
    </source>
</evidence>
<protein>
    <recommendedName>
        <fullName evidence="15">Trimeric autotransporter adhesin</fullName>
    </recommendedName>
</protein>
<keyword evidence="8" id="KW-0472">Membrane</keyword>
<sequence length="1076" mass="104987">MNCIYRIVWNAATGKWVVASELAQGRRRRAGAGIAAVLLAIVAPNVLASDIQQVLCSAPHEPQEGACRDPAALRGALPLAATDDSLLVVNIGSNATAASVNGINMIAIGSNAVARPASNGANNGAIALGSNSVATGSNAVSIGFGAAADSQNGSGASGATSLGASTRTTWNATAVGFQANGAGTVVTALGSAAVATGERGIALGRAATATGQYSSAIGAGARATHANSVAIGAGSVSRGNATVALGSTTARRGIENMADGTQDNDVASVQQLQGLLQATGGALATDGTVIPPAFDLAHGGTHTSIGSALTALDGGLSSVDVSVNDLHTRISQGTIGMVQQAAPGSDLTVGVDRDGAAIGMAGTAGARRLGGVADAVAGDEAINKAQSDAAVASVAAALGAGAGVAADGTLRAPDFDVVGTTVHSAGDALHALDAEDRAQRAELVDLGSDLVVAQRYFQAAAGDVDAPATTGGTGSLALGSGAAASGPHSLAMGADARAAGQGSVAIGAGAHANGENAVALGAGSVADRDQVLSLGGGTIGTRQLINVANGTEATDVVNLQQLQSTVAALGGGAQVEAATGSVTGPTYVVQGSSFRDAGSALDAVDGQLQVLDQRVTHTEDDVLDTQRQIDAWNGGDAGLVRQDAASGNISVASGRAGAVVDLTGATGARQLKGLAAADDATDAVTLAQMQDGLSAAQPEDSRYLKVDGRADGSDDASISAVGALAIGASAQADGIAAIALGQGAQASVDGAIALGAGSVSDRANAVSIGRDGAERQITHVADASDDTDAINLRQLKQAGLVGDDSDVKETVGYVAGSDRSQVVFGGAAGTVLTNVADGRVQLGSSEAVNGGQLSAIGEGIGRQLDGLQDRVGALEGQTGGGAGSDLPYYGATGNEALVADGAPAEAIGQGAVAAGSGAQASADNSVALGSDAIADRADSVSVGHVGGERQIAHVAAGSADTDAVNVAQLQEQMASVNRYTDQRVDAMEQAIGAQASHMSRQINRGIAASAALVQVTPNLPGKVTLNFGTASYRGESALALGLSRWSRDGRYNVNAGVSAARGDQPLLSIGFGMAFD</sequence>
<dbReference type="SUPFAM" id="SSF101967">
    <property type="entry name" value="Adhesin YadA, collagen-binding domain"/>
    <property type="match status" value="4"/>
</dbReference>
<organism evidence="14">
    <name type="scientific">Knufia peltigerae</name>
    <dbReference type="NCBI Taxonomy" id="1002370"/>
    <lineage>
        <taxon>Eukaryota</taxon>
        <taxon>Fungi</taxon>
        <taxon>Dikarya</taxon>
        <taxon>Ascomycota</taxon>
        <taxon>Pezizomycotina</taxon>
        <taxon>Eurotiomycetes</taxon>
        <taxon>Chaetothyriomycetidae</taxon>
        <taxon>Chaetothyriales</taxon>
        <taxon>Trichomeriaceae</taxon>
        <taxon>Knufia</taxon>
    </lineage>
</organism>
<dbReference type="Pfam" id="PF05662">
    <property type="entry name" value="YadA_stalk"/>
    <property type="match status" value="6"/>
</dbReference>
<keyword evidence="3" id="KW-0813">Transport</keyword>
<dbReference type="CDD" id="cd12820">
    <property type="entry name" value="LbR_YadA-like"/>
    <property type="match status" value="1"/>
</dbReference>
<reference evidence="14" key="1">
    <citation type="submission" date="2022-10" db="EMBL/GenBank/DDBJ databases">
        <title>Culturing micro-colonial fungi from biological soil crusts in the Mojave desert and describing Neophaeococcomyces mojavensis, and introducing the new genera and species Taxawa tesnikishii.</title>
        <authorList>
            <person name="Kurbessoian T."/>
            <person name="Stajich J.E."/>
        </authorList>
    </citation>
    <scope>NUCLEOTIDE SEQUENCE</scope>
    <source>
        <strain evidence="14">TK_35</strain>
    </source>
</reference>
<evidence type="ECO:0000259" key="10">
    <source>
        <dbReference type="Pfam" id="PF03895"/>
    </source>
</evidence>
<comment type="caution">
    <text evidence="14">The sequence shown here is derived from an EMBL/GenBank/DDBJ whole genome shotgun (WGS) entry which is preliminary data.</text>
</comment>
<feature type="domain" description="Trimeric autotransporter adhesin YadA-like stalk" evidence="12">
    <location>
        <begin position="254"/>
        <end position="284"/>
    </location>
</feature>
<keyword evidence="4" id="KW-1134">Transmembrane beta strand</keyword>
<evidence type="ECO:0000256" key="2">
    <source>
        <dbReference type="ARBA" id="ARBA00005848"/>
    </source>
</evidence>
<evidence type="ECO:0000256" key="8">
    <source>
        <dbReference type="ARBA" id="ARBA00023136"/>
    </source>
</evidence>
<dbReference type="Gene3D" id="1.20.5.2280">
    <property type="match status" value="1"/>
</dbReference>
<comment type="subcellular location">
    <subcellularLocation>
        <location evidence="1">Cell outer membrane</location>
    </subcellularLocation>
</comment>
<dbReference type="Pfam" id="PF03895">
    <property type="entry name" value="YadA_anchor"/>
    <property type="match status" value="1"/>
</dbReference>
<dbReference type="SUPFAM" id="SSF54523">
    <property type="entry name" value="Pili subunits"/>
    <property type="match status" value="1"/>
</dbReference>
<feature type="domain" description="Trimeric autotransporter adhesin YadA-like head" evidence="11">
    <location>
        <begin position="124"/>
        <end position="146"/>
    </location>
</feature>